<accession>A0ABT6C3H0</accession>
<evidence type="ECO:0000256" key="2">
    <source>
        <dbReference type="ARBA" id="ARBA00022448"/>
    </source>
</evidence>
<feature type="domain" description="ABC transmembrane type-1" evidence="8">
    <location>
        <begin position="68"/>
        <end position="259"/>
    </location>
</feature>
<evidence type="ECO:0000256" key="7">
    <source>
        <dbReference type="RuleBase" id="RU363032"/>
    </source>
</evidence>
<dbReference type="InterPro" id="IPR043429">
    <property type="entry name" value="ArtM/GltK/GlnP/TcyL/YhdX-like"/>
</dbReference>
<dbReference type="SUPFAM" id="SSF161098">
    <property type="entry name" value="MetI-like"/>
    <property type="match status" value="1"/>
</dbReference>
<dbReference type="InterPro" id="IPR000515">
    <property type="entry name" value="MetI-like"/>
</dbReference>
<dbReference type="InterPro" id="IPR035906">
    <property type="entry name" value="MetI-like_sf"/>
</dbReference>
<keyword evidence="4 7" id="KW-0812">Transmembrane</keyword>
<evidence type="ECO:0000256" key="1">
    <source>
        <dbReference type="ARBA" id="ARBA00004651"/>
    </source>
</evidence>
<feature type="transmembrane region" description="Helical" evidence="7">
    <location>
        <begin position="237"/>
        <end position="262"/>
    </location>
</feature>
<dbReference type="InterPro" id="IPR010065">
    <property type="entry name" value="AA_ABC_transptr_permease_3TM"/>
</dbReference>
<keyword evidence="6 7" id="KW-0472">Membrane</keyword>
<dbReference type="Pfam" id="PF00528">
    <property type="entry name" value="BPD_transp_1"/>
    <property type="match status" value="1"/>
</dbReference>
<organism evidence="9 10">
    <name type="scientific">Luteipulveratus flavus</name>
    <dbReference type="NCBI Taxonomy" id="3031728"/>
    <lineage>
        <taxon>Bacteria</taxon>
        <taxon>Bacillati</taxon>
        <taxon>Actinomycetota</taxon>
        <taxon>Actinomycetes</taxon>
        <taxon>Micrococcales</taxon>
        <taxon>Dermacoccaceae</taxon>
        <taxon>Luteipulveratus</taxon>
    </lineage>
</organism>
<evidence type="ECO:0000259" key="8">
    <source>
        <dbReference type="PROSITE" id="PS50928"/>
    </source>
</evidence>
<reference evidence="9 10" key="1">
    <citation type="submission" date="2023-03" db="EMBL/GenBank/DDBJ databases">
        <title>YIM 133296 draft genome.</title>
        <authorList>
            <person name="Xiong L."/>
        </authorList>
    </citation>
    <scope>NUCLEOTIDE SEQUENCE [LARGE SCALE GENOMIC DNA]</scope>
    <source>
        <strain evidence="9 10">YIM 133296</strain>
    </source>
</reference>
<dbReference type="Gene3D" id="1.10.3720.10">
    <property type="entry name" value="MetI-like"/>
    <property type="match status" value="1"/>
</dbReference>
<sequence>MSAGVLFDAPGPKAKVRHRLLGGLGLLLIAAIVALIGWKFQQQGQFASAKWKPFTQSEIWNSYLLPGLQGTLKAAAISIVFAGVLGGLLALARMSSVRPLRWVASVIVEFFRAVPVLLMMIFSFGMYVQYNVFPDAQRPLAAVVTGLTLYNASVICEVIRSGVDQLPSGQREAGLSVGLSESQALRTILLPQAITAMLPSLVSQLVVVLKDTALGYNVLFNELLYAGNNASSNYSNLVPVILVIAVIYIVINYALTKLAVWIERRLARRGRTVAGPDAMAGGGLGGSATGPDLSKNTQAA</sequence>
<dbReference type="NCBIfam" id="TIGR01726">
    <property type="entry name" value="HEQRo_perm_3TM"/>
    <property type="match status" value="1"/>
</dbReference>
<comment type="caution">
    <text evidence="9">The sequence shown here is derived from an EMBL/GenBank/DDBJ whole genome shotgun (WGS) entry which is preliminary data.</text>
</comment>
<keyword evidence="2 7" id="KW-0813">Transport</keyword>
<name>A0ABT6C3H0_9MICO</name>
<feature type="transmembrane region" description="Helical" evidence="7">
    <location>
        <begin position="103"/>
        <end position="128"/>
    </location>
</feature>
<dbReference type="Proteomes" id="UP001528912">
    <property type="component" value="Unassembled WGS sequence"/>
</dbReference>
<evidence type="ECO:0000256" key="6">
    <source>
        <dbReference type="ARBA" id="ARBA00023136"/>
    </source>
</evidence>
<gene>
    <name evidence="9" type="ORF">P4R38_03985</name>
</gene>
<evidence type="ECO:0000256" key="3">
    <source>
        <dbReference type="ARBA" id="ARBA00022475"/>
    </source>
</evidence>
<dbReference type="PANTHER" id="PTHR30614:SF21">
    <property type="entry name" value="AMINO ACID ABC TRANSPORTER PERMEASE"/>
    <property type="match status" value="1"/>
</dbReference>
<evidence type="ECO:0000313" key="10">
    <source>
        <dbReference type="Proteomes" id="UP001528912"/>
    </source>
</evidence>
<keyword evidence="5 7" id="KW-1133">Transmembrane helix</keyword>
<protein>
    <submittedName>
        <fullName evidence="9">Amino acid ABC transporter permease</fullName>
    </submittedName>
</protein>
<dbReference type="RefSeq" id="WP_277191140.1">
    <property type="nucleotide sequence ID" value="NZ_JAROAV010000010.1"/>
</dbReference>
<dbReference type="PROSITE" id="PS50928">
    <property type="entry name" value="ABC_TM1"/>
    <property type="match status" value="1"/>
</dbReference>
<keyword evidence="3" id="KW-1003">Cell membrane</keyword>
<dbReference type="EMBL" id="JAROAV010000010">
    <property type="protein sequence ID" value="MDF8263405.1"/>
    <property type="molecule type" value="Genomic_DNA"/>
</dbReference>
<comment type="subcellular location">
    <subcellularLocation>
        <location evidence="1 7">Cell membrane</location>
        <topology evidence="1 7">Multi-pass membrane protein</topology>
    </subcellularLocation>
</comment>
<comment type="similarity">
    <text evidence="7">Belongs to the binding-protein-dependent transport system permease family.</text>
</comment>
<evidence type="ECO:0000256" key="4">
    <source>
        <dbReference type="ARBA" id="ARBA00022692"/>
    </source>
</evidence>
<evidence type="ECO:0000313" key="9">
    <source>
        <dbReference type="EMBL" id="MDF8263405.1"/>
    </source>
</evidence>
<evidence type="ECO:0000256" key="5">
    <source>
        <dbReference type="ARBA" id="ARBA00022989"/>
    </source>
</evidence>
<dbReference type="CDD" id="cd06261">
    <property type="entry name" value="TM_PBP2"/>
    <property type="match status" value="1"/>
</dbReference>
<feature type="transmembrane region" description="Helical" evidence="7">
    <location>
        <begin position="72"/>
        <end position="91"/>
    </location>
</feature>
<keyword evidence="10" id="KW-1185">Reference proteome</keyword>
<dbReference type="PANTHER" id="PTHR30614">
    <property type="entry name" value="MEMBRANE COMPONENT OF AMINO ACID ABC TRANSPORTER"/>
    <property type="match status" value="1"/>
</dbReference>
<feature type="transmembrane region" description="Helical" evidence="7">
    <location>
        <begin position="20"/>
        <end position="38"/>
    </location>
</feature>
<proteinExistence type="inferred from homology"/>